<organism evidence="2 3">
    <name type="scientific">Schinkia azotoformans MEV2011</name>
    <dbReference type="NCBI Taxonomy" id="1348973"/>
    <lineage>
        <taxon>Bacteria</taxon>
        <taxon>Bacillati</taxon>
        <taxon>Bacillota</taxon>
        <taxon>Bacilli</taxon>
        <taxon>Bacillales</taxon>
        <taxon>Bacillaceae</taxon>
        <taxon>Calidifontibacillus/Schinkia group</taxon>
        <taxon>Schinkia</taxon>
    </lineage>
</organism>
<sequence length="90" mass="10000">MRLFLQAVIFSIVIHVIYIGGSLVHGLSQTWNFVPDIENAYENVTVLQNEVSFGYVGSPMYLVFTFIVIALIGAAAIQLLKRIRLAKTSV</sequence>
<name>A0A072NJA8_SCHAZ</name>
<dbReference type="AlphaFoldDB" id="A0A072NJA8"/>
<protein>
    <submittedName>
        <fullName evidence="2">Uncharacterized protein</fullName>
    </submittedName>
</protein>
<dbReference type="Proteomes" id="UP000027936">
    <property type="component" value="Unassembled WGS sequence"/>
</dbReference>
<evidence type="ECO:0000313" key="2">
    <source>
        <dbReference type="EMBL" id="KEF37784.1"/>
    </source>
</evidence>
<dbReference type="PATRIC" id="fig|1348973.3.peg.2988"/>
<evidence type="ECO:0000256" key="1">
    <source>
        <dbReference type="SAM" id="Phobius"/>
    </source>
</evidence>
<dbReference type="EMBL" id="JJRY01000012">
    <property type="protein sequence ID" value="KEF37784.1"/>
    <property type="molecule type" value="Genomic_DNA"/>
</dbReference>
<reference evidence="2 3" key="1">
    <citation type="submission" date="2014-04" db="EMBL/GenBank/DDBJ databases">
        <title>Draft genome sequence of Bacillus azotoformans MEV2011, a (co-) denitrifying strain unable to grow in the presence of oxygen.</title>
        <authorList>
            <person name="Nielsen M."/>
            <person name="Schreiber L."/>
            <person name="Finster K."/>
            <person name="Schramm A."/>
        </authorList>
    </citation>
    <scope>NUCLEOTIDE SEQUENCE [LARGE SCALE GENOMIC DNA]</scope>
    <source>
        <strain evidence="2 3">MEV2011</strain>
    </source>
</reference>
<dbReference type="OrthoDB" id="2971310at2"/>
<keyword evidence="1" id="KW-0812">Transmembrane</keyword>
<keyword evidence="1" id="KW-0472">Membrane</keyword>
<accession>A0A072NJA8</accession>
<proteinExistence type="predicted"/>
<feature type="transmembrane region" description="Helical" evidence="1">
    <location>
        <begin position="60"/>
        <end position="80"/>
    </location>
</feature>
<evidence type="ECO:0000313" key="3">
    <source>
        <dbReference type="Proteomes" id="UP000027936"/>
    </source>
</evidence>
<dbReference type="RefSeq" id="WP_051678237.1">
    <property type="nucleotide sequence ID" value="NZ_JJRY01000012.1"/>
</dbReference>
<gene>
    <name evidence="2" type="ORF">M670_03090</name>
</gene>
<comment type="caution">
    <text evidence="2">The sequence shown here is derived from an EMBL/GenBank/DDBJ whole genome shotgun (WGS) entry which is preliminary data.</text>
</comment>
<keyword evidence="1" id="KW-1133">Transmembrane helix</keyword>